<feature type="domain" description="Metallo-beta-lactamase" evidence="1">
    <location>
        <begin position="62"/>
        <end position="113"/>
    </location>
</feature>
<proteinExistence type="predicted"/>
<organism evidence="2">
    <name type="scientific">marine metagenome</name>
    <dbReference type="NCBI Taxonomy" id="408172"/>
    <lineage>
        <taxon>unclassified sequences</taxon>
        <taxon>metagenomes</taxon>
        <taxon>ecological metagenomes</taxon>
    </lineage>
</organism>
<dbReference type="Gene3D" id="3.60.15.10">
    <property type="entry name" value="Ribonuclease Z/Hydroxyacylglutathione hydrolase-like"/>
    <property type="match status" value="1"/>
</dbReference>
<dbReference type="Pfam" id="PF00753">
    <property type="entry name" value="Lactamase_B"/>
    <property type="match status" value="1"/>
</dbReference>
<evidence type="ECO:0000259" key="1">
    <source>
        <dbReference type="Pfam" id="PF00753"/>
    </source>
</evidence>
<sequence length="113" mass="12200">MGKWKALLTSRGMVLAGLIISGFSFTSVAYQQPRASMPDIEEVASDLYLLAASDPGNRSSWTGGNTAVFVTESGVVLVDTKLPGYGQDIIDQVKTVTDKPITMIINTHTHFDH</sequence>
<name>A0A382LGT7_9ZZZZ</name>
<protein>
    <recommendedName>
        <fullName evidence="1">Metallo-beta-lactamase domain-containing protein</fullName>
    </recommendedName>
</protein>
<gene>
    <name evidence="2" type="ORF">METZ01_LOCUS288694</name>
</gene>
<dbReference type="SUPFAM" id="SSF56281">
    <property type="entry name" value="Metallo-hydrolase/oxidoreductase"/>
    <property type="match status" value="1"/>
</dbReference>
<evidence type="ECO:0000313" key="2">
    <source>
        <dbReference type="EMBL" id="SVC35840.1"/>
    </source>
</evidence>
<feature type="non-terminal residue" evidence="2">
    <location>
        <position position="113"/>
    </location>
</feature>
<dbReference type="AlphaFoldDB" id="A0A382LGT7"/>
<dbReference type="InterPro" id="IPR001279">
    <property type="entry name" value="Metallo-B-lactamas"/>
</dbReference>
<accession>A0A382LGT7</accession>
<dbReference type="InterPro" id="IPR036866">
    <property type="entry name" value="RibonucZ/Hydroxyglut_hydro"/>
</dbReference>
<reference evidence="2" key="1">
    <citation type="submission" date="2018-05" db="EMBL/GenBank/DDBJ databases">
        <authorList>
            <person name="Lanie J.A."/>
            <person name="Ng W.-L."/>
            <person name="Kazmierczak K.M."/>
            <person name="Andrzejewski T.M."/>
            <person name="Davidsen T.M."/>
            <person name="Wayne K.J."/>
            <person name="Tettelin H."/>
            <person name="Glass J.I."/>
            <person name="Rusch D."/>
            <person name="Podicherti R."/>
            <person name="Tsui H.-C.T."/>
            <person name="Winkler M.E."/>
        </authorList>
    </citation>
    <scope>NUCLEOTIDE SEQUENCE</scope>
</reference>
<dbReference type="EMBL" id="UINC01086934">
    <property type="protein sequence ID" value="SVC35840.1"/>
    <property type="molecule type" value="Genomic_DNA"/>
</dbReference>